<gene>
    <name evidence="2" type="ORF">U9M48_017349</name>
</gene>
<keyword evidence="3" id="KW-1185">Reference proteome</keyword>
<accession>A0AAQ3WP86</accession>
<name>A0AAQ3WP86_PASNO</name>
<dbReference type="AlphaFoldDB" id="A0AAQ3WP86"/>
<protein>
    <submittedName>
        <fullName evidence="2">Uncharacterized protein</fullName>
    </submittedName>
</protein>
<feature type="compositionally biased region" description="Low complexity" evidence="1">
    <location>
        <begin position="79"/>
        <end position="91"/>
    </location>
</feature>
<sequence>MRSFMGRIISACLEKTEAARPRQPTRPLSSRREGGREGGGRRKRTNQREWGLADMVSGGGDTVGEGRWGYEEKQTNCGSKAPSAAMSPAPALERSVSNDNVEKEARVWFATLGKAGLQVFTPLQHDEVFQKWWWLAARRMPIAKGGSQKGFHSLVVNVMEYKRMNGTPPKLYPKKKAACMLPTYPYEMEKFQGLPSWELVWLKLGRRPTRIKNRSSSRRIATAPCPSELGLNAKQL</sequence>
<organism evidence="2 3">
    <name type="scientific">Paspalum notatum var. saurae</name>
    <dbReference type="NCBI Taxonomy" id="547442"/>
    <lineage>
        <taxon>Eukaryota</taxon>
        <taxon>Viridiplantae</taxon>
        <taxon>Streptophyta</taxon>
        <taxon>Embryophyta</taxon>
        <taxon>Tracheophyta</taxon>
        <taxon>Spermatophyta</taxon>
        <taxon>Magnoliopsida</taxon>
        <taxon>Liliopsida</taxon>
        <taxon>Poales</taxon>
        <taxon>Poaceae</taxon>
        <taxon>PACMAD clade</taxon>
        <taxon>Panicoideae</taxon>
        <taxon>Andropogonodae</taxon>
        <taxon>Paspaleae</taxon>
        <taxon>Paspalinae</taxon>
        <taxon>Paspalum</taxon>
    </lineage>
</organism>
<dbReference type="EMBL" id="CP144748">
    <property type="protein sequence ID" value="WVZ68406.1"/>
    <property type="molecule type" value="Genomic_DNA"/>
</dbReference>
<evidence type="ECO:0000313" key="2">
    <source>
        <dbReference type="EMBL" id="WVZ68406.1"/>
    </source>
</evidence>
<feature type="region of interest" description="Disordered" evidence="1">
    <location>
        <begin position="15"/>
        <end position="56"/>
    </location>
</feature>
<feature type="region of interest" description="Disordered" evidence="1">
    <location>
        <begin position="73"/>
        <end position="97"/>
    </location>
</feature>
<reference evidence="2 3" key="1">
    <citation type="submission" date="2024-02" db="EMBL/GenBank/DDBJ databases">
        <title>High-quality chromosome-scale genome assembly of Pensacola bahiagrass (Paspalum notatum Flugge var. saurae).</title>
        <authorList>
            <person name="Vega J.M."/>
            <person name="Podio M."/>
            <person name="Orjuela J."/>
            <person name="Siena L.A."/>
            <person name="Pessino S.C."/>
            <person name="Combes M.C."/>
            <person name="Mariac C."/>
            <person name="Albertini E."/>
            <person name="Pupilli F."/>
            <person name="Ortiz J.P.A."/>
            <person name="Leblanc O."/>
        </authorList>
    </citation>
    <scope>NUCLEOTIDE SEQUENCE [LARGE SCALE GENOMIC DNA]</scope>
    <source>
        <strain evidence="2">R1</strain>
        <tissue evidence="2">Leaf</tissue>
    </source>
</reference>
<dbReference type="Proteomes" id="UP001341281">
    <property type="component" value="Chromosome 04"/>
</dbReference>
<proteinExistence type="predicted"/>
<feature type="compositionally biased region" description="Basic and acidic residues" evidence="1">
    <location>
        <begin position="30"/>
        <end position="40"/>
    </location>
</feature>
<evidence type="ECO:0000313" key="3">
    <source>
        <dbReference type="Proteomes" id="UP001341281"/>
    </source>
</evidence>
<evidence type="ECO:0000256" key="1">
    <source>
        <dbReference type="SAM" id="MobiDB-lite"/>
    </source>
</evidence>